<dbReference type="InterPro" id="IPR016166">
    <property type="entry name" value="FAD-bd_PCMH"/>
</dbReference>
<sequence>MSVSTPAVKVPPTAALAVAWRQAPSAVPVAYVGGGTALQLAWGVEQPPPAMTLIDVTQGAVPAGVALHDGVLRLGAATRLEALRTDARVRAHAPLLAQALDALGALSVRHLATLGGNIGWRWGDTLAALLALDAEAEVDTDPVPRPLAEVLRRPVLPLVRAVRVPLPAAAPVAVYEKVGARAAFSPSRLALAIRAQLAHGRLHGLRLAATAAALPARRLARAEAVLDGADCRSLPARAGDLRAALQQDLHDDTDPQRVRLAARLLLGHLNRRLPHSA</sequence>
<protein>
    <submittedName>
        <fullName evidence="2">CO/xanthine dehydrogenase FAD-binding subunit</fullName>
    </submittedName>
</protein>
<dbReference type="InterPro" id="IPR051312">
    <property type="entry name" value="Diverse_Substr_Oxidored"/>
</dbReference>
<accession>A0AA46DCD4</accession>
<dbReference type="InterPro" id="IPR002346">
    <property type="entry name" value="Mopterin_DH_FAD-bd"/>
</dbReference>
<reference evidence="2 3" key="1">
    <citation type="submission" date="2019-03" db="EMBL/GenBank/DDBJ databases">
        <title>Genomic Encyclopedia of Type Strains, Phase IV (KMG-IV): sequencing the most valuable type-strain genomes for metagenomic binning, comparative biology and taxonomic classification.</title>
        <authorList>
            <person name="Goeker M."/>
        </authorList>
    </citation>
    <scope>NUCLEOTIDE SEQUENCE [LARGE SCALE GENOMIC DNA]</scope>
    <source>
        <strain evidence="2 3">DSM 15264</strain>
    </source>
</reference>
<feature type="domain" description="FAD-binding PCMH-type" evidence="1">
    <location>
        <begin position="1"/>
        <end position="169"/>
    </location>
</feature>
<dbReference type="Gene3D" id="3.30.390.50">
    <property type="entry name" value="CO dehydrogenase flavoprotein, C-terminal domain"/>
    <property type="match status" value="1"/>
</dbReference>
<organism evidence="2 3">
    <name type="scientific">Caldimonas thermodepolymerans</name>
    <dbReference type="NCBI Taxonomy" id="215580"/>
    <lineage>
        <taxon>Bacteria</taxon>
        <taxon>Pseudomonadati</taxon>
        <taxon>Pseudomonadota</taxon>
        <taxon>Betaproteobacteria</taxon>
        <taxon>Burkholderiales</taxon>
        <taxon>Sphaerotilaceae</taxon>
        <taxon>Caldimonas</taxon>
    </lineage>
</organism>
<name>A0AA46DCD4_9BURK</name>
<dbReference type="GO" id="GO:0016491">
    <property type="term" value="F:oxidoreductase activity"/>
    <property type="evidence" value="ECO:0007669"/>
    <property type="project" value="InterPro"/>
</dbReference>
<dbReference type="RefSeq" id="WP_132765930.1">
    <property type="nucleotide sequence ID" value="NZ_SLXF01000009.1"/>
</dbReference>
<dbReference type="InterPro" id="IPR036318">
    <property type="entry name" value="FAD-bd_PCMH-like_sf"/>
</dbReference>
<evidence type="ECO:0000313" key="2">
    <source>
        <dbReference type="EMBL" id="TCP04958.1"/>
    </source>
</evidence>
<gene>
    <name evidence="2" type="ORF">EV676_10944</name>
</gene>
<evidence type="ECO:0000313" key="3">
    <source>
        <dbReference type="Proteomes" id="UP000294772"/>
    </source>
</evidence>
<dbReference type="SUPFAM" id="SSF55447">
    <property type="entry name" value="CO dehydrogenase flavoprotein C-terminal domain-like"/>
    <property type="match status" value="1"/>
</dbReference>
<dbReference type="SUPFAM" id="SSF56176">
    <property type="entry name" value="FAD-binding/transporter-associated domain-like"/>
    <property type="match status" value="1"/>
</dbReference>
<dbReference type="Gene3D" id="3.30.465.10">
    <property type="match status" value="1"/>
</dbReference>
<dbReference type="PANTHER" id="PTHR42659">
    <property type="entry name" value="XANTHINE DEHYDROGENASE SUBUNIT C-RELATED"/>
    <property type="match status" value="1"/>
</dbReference>
<dbReference type="GO" id="GO:0071949">
    <property type="term" value="F:FAD binding"/>
    <property type="evidence" value="ECO:0007669"/>
    <property type="project" value="InterPro"/>
</dbReference>
<evidence type="ECO:0000259" key="1">
    <source>
        <dbReference type="PROSITE" id="PS51387"/>
    </source>
</evidence>
<dbReference type="EMBL" id="SLXF01000009">
    <property type="protein sequence ID" value="TCP04958.1"/>
    <property type="molecule type" value="Genomic_DNA"/>
</dbReference>
<comment type="caution">
    <text evidence="2">The sequence shown here is derived from an EMBL/GenBank/DDBJ whole genome shotgun (WGS) entry which is preliminary data.</text>
</comment>
<dbReference type="Proteomes" id="UP000294772">
    <property type="component" value="Unassembled WGS sequence"/>
</dbReference>
<dbReference type="PANTHER" id="PTHR42659:SF9">
    <property type="entry name" value="XANTHINE DEHYDROGENASE FAD-BINDING SUBUNIT XDHB-RELATED"/>
    <property type="match status" value="1"/>
</dbReference>
<proteinExistence type="predicted"/>
<dbReference type="AlphaFoldDB" id="A0AA46DCD4"/>
<dbReference type="Pfam" id="PF00941">
    <property type="entry name" value="FAD_binding_5"/>
    <property type="match status" value="1"/>
</dbReference>
<dbReference type="InterPro" id="IPR016169">
    <property type="entry name" value="FAD-bd_PCMH_sub2"/>
</dbReference>
<dbReference type="InterPro" id="IPR036683">
    <property type="entry name" value="CO_DH_flav_C_dom_sf"/>
</dbReference>
<dbReference type="PROSITE" id="PS51387">
    <property type="entry name" value="FAD_PCMH"/>
    <property type="match status" value="1"/>
</dbReference>